<reference evidence="1 2" key="1">
    <citation type="journal article" date="2016" name="Front. Microbiol.">
        <title>Single-Cell (Meta-)Genomics of a Dimorphic Candidatus Thiomargarita nelsonii Reveals Genomic Plasticity.</title>
        <authorList>
            <person name="Flood B.E."/>
            <person name="Fliss P."/>
            <person name="Jones D.S."/>
            <person name="Dick G.J."/>
            <person name="Jain S."/>
            <person name="Kaster A.K."/>
            <person name="Winkel M."/>
            <person name="Mussmann M."/>
            <person name="Bailey J."/>
        </authorList>
    </citation>
    <scope>NUCLEOTIDE SEQUENCE [LARGE SCALE GENOMIC DNA]</scope>
    <source>
        <strain evidence="1">Hydrate Ridge</strain>
    </source>
</reference>
<evidence type="ECO:0000313" key="1">
    <source>
        <dbReference type="EMBL" id="TGO03157.1"/>
    </source>
</evidence>
<keyword evidence="2" id="KW-1185">Reference proteome</keyword>
<name>A0A4E0QR17_9GAMM</name>
<dbReference type="AlphaFoldDB" id="A0A4E0QR17"/>
<evidence type="ECO:0000313" key="2">
    <source>
        <dbReference type="Proteomes" id="UP000030428"/>
    </source>
</evidence>
<accession>A0A4E0QR17</accession>
<comment type="caution">
    <text evidence="1">The sequence shown here is derived from an EMBL/GenBank/DDBJ whole genome shotgun (WGS) entry which is preliminary data.</text>
</comment>
<gene>
    <name evidence="1" type="ORF">PN36_12055</name>
</gene>
<organism evidence="1 2">
    <name type="scientific">Candidatus Thiomargarita nelsonii</name>
    <dbReference type="NCBI Taxonomy" id="1003181"/>
    <lineage>
        <taxon>Bacteria</taxon>
        <taxon>Pseudomonadati</taxon>
        <taxon>Pseudomonadota</taxon>
        <taxon>Gammaproteobacteria</taxon>
        <taxon>Thiotrichales</taxon>
        <taxon>Thiotrichaceae</taxon>
        <taxon>Thiomargarita</taxon>
    </lineage>
</organism>
<proteinExistence type="predicted"/>
<protein>
    <submittedName>
        <fullName evidence="1">Uncharacterized protein</fullName>
    </submittedName>
</protein>
<dbReference type="Proteomes" id="UP000030428">
    <property type="component" value="Unassembled WGS sequence"/>
</dbReference>
<dbReference type="EMBL" id="JSZA02000037">
    <property type="protein sequence ID" value="TGO03157.1"/>
    <property type="molecule type" value="Genomic_DNA"/>
</dbReference>
<sequence>MLIATVTLLGASCTHRPIPVATSYATTTQQKMQAAHHWNVLAYDVAKRLKKSVDLTFSKAADKPPLVIKITDEQKKKPFGKAFSNLLTTKLVQQGMLVLSDDTEYAGDHLVIGYDMQVLYHKDRRKTYSPPGLLTALTGGVFFVKQAIDNWQHPGVVAIPFAIAGDIKSAIRYKYPGETNTEVLITTLVTKNQQYIFGDSRIYYINDGDSDHYENLSKTYQVVNK</sequence>